<sequence>MKIAGKLLVFALALSAAGAAQAAPRGYYYPQPSYYAPPQNALRLQIGGAGLSTPTGYLCDPYYCSTVSDTWSALALGGEVDLALGRRGIVNFTIGAHELFAQHASGYPNIFEPWAGLTFKFMRGAEVQPRLLVGLGLLFAEGGNSGASLRAGGGLTLFANAPVGLAVDLVIDGGRVGDADLTQVQFLIGPELHF</sequence>
<dbReference type="Proteomes" id="UP000503640">
    <property type="component" value="Unassembled WGS sequence"/>
</dbReference>
<proteinExistence type="predicted"/>
<evidence type="ECO:0000313" key="2">
    <source>
        <dbReference type="EMBL" id="GEJ56426.1"/>
    </source>
</evidence>
<keyword evidence="1" id="KW-0732">Signal</keyword>
<feature type="chain" id="PRO_5029591552" description="Outer membrane protein beta-barrel domain-containing protein" evidence="1">
    <location>
        <begin position="23"/>
        <end position="194"/>
    </location>
</feature>
<dbReference type="AlphaFoldDB" id="A0A7I9VJ30"/>
<reference evidence="3" key="1">
    <citation type="journal article" date="2020" name="Appl. Environ. Microbiol.">
        <title>Diazotrophic Anaeromyxobacter Isolates from Soils.</title>
        <authorList>
            <person name="Masuda Y."/>
            <person name="Yamanaka H."/>
            <person name="Xu Z.X."/>
            <person name="Shiratori Y."/>
            <person name="Aono T."/>
            <person name="Amachi S."/>
            <person name="Senoo K."/>
            <person name="Itoh H."/>
        </authorList>
    </citation>
    <scope>NUCLEOTIDE SEQUENCE [LARGE SCALE GENOMIC DNA]</scope>
    <source>
        <strain evidence="3">R267</strain>
    </source>
</reference>
<accession>A0A7I9VJ30</accession>
<keyword evidence="3" id="KW-1185">Reference proteome</keyword>
<evidence type="ECO:0000256" key="1">
    <source>
        <dbReference type="SAM" id="SignalP"/>
    </source>
</evidence>
<name>A0A7I9VJ30_9BACT</name>
<dbReference type="EMBL" id="BJTG01000002">
    <property type="protein sequence ID" value="GEJ56426.1"/>
    <property type="molecule type" value="Genomic_DNA"/>
</dbReference>
<comment type="caution">
    <text evidence="2">The sequence shown here is derived from an EMBL/GenBank/DDBJ whole genome shotgun (WGS) entry which is preliminary data.</text>
</comment>
<evidence type="ECO:0008006" key="4">
    <source>
        <dbReference type="Google" id="ProtNLM"/>
    </source>
</evidence>
<dbReference type="RefSeq" id="WP_176063893.1">
    <property type="nucleotide sequence ID" value="NZ_BJTG01000002.1"/>
</dbReference>
<gene>
    <name evidence="2" type="ORF">AMYX_11670</name>
</gene>
<organism evidence="2 3">
    <name type="scientific">Anaeromyxobacter diazotrophicus</name>
    <dbReference type="NCBI Taxonomy" id="2590199"/>
    <lineage>
        <taxon>Bacteria</taxon>
        <taxon>Pseudomonadati</taxon>
        <taxon>Myxococcota</taxon>
        <taxon>Myxococcia</taxon>
        <taxon>Myxococcales</taxon>
        <taxon>Cystobacterineae</taxon>
        <taxon>Anaeromyxobacteraceae</taxon>
        <taxon>Anaeromyxobacter</taxon>
    </lineage>
</organism>
<protein>
    <recommendedName>
        <fullName evidence="4">Outer membrane protein beta-barrel domain-containing protein</fullName>
    </recommendedName>
</protein>
<evidence type="ECO:0000313" key="3">
    <source>
        <dbReference type="Proteomes" id="UP000503640"/>
    </source>
</evidence>
<feature type="signal peptide" evidence="1">
    <location>
        <begin position="1"/>
        <end position="22"/>
    </location>
</feature>